<dbReference type="GO" id="GO:0003676">
    <property type="term" value="F:nucleic acid binding"/>
    <property type="evidence" value="ECO:0007669"/>
    <property type="project" value="InterPro"/>
</dbReference>
<protein>
    <submittedName>
        <fullName evidence="2">Kinesin related 1</fullName>
    </submittedName>
</protein>
<proteinExistence type="predicted"/>
<evidence type="ECO:0000313" key="2">
    <source>
        <dbReference type="EMBL" id="KAF5657583.1"/>
    </source>
</evidence>
<dbReference type="InterPro" id="IPR036397">
    <property type="entry name" value="RNaseH_sf"/>
</dbReference>
<dbReference type="InterPro" id="IPR038717">
    <property type="entry name" value="Tc1-like_DDE_dom"/>
</dbReference>
<dbReference type="Gene3D" id="3.30.420.10">
    <property type="entry name" value="Ribonuclease H-like superfamily/Ribonuclease H"/>
    <property type="match status" value="1"/>
</dbReference>
<organism evidence="2 3">
    <name type="scientific">Fusarium heterosporum</name>
    <dbReference type="NCBI Taxonomy" id="42747"/>
    <lineage>
        <taxon>Eukaryota</taxon>
        <taxon>Fungi</taxon>
        <taxon>Dikarya</taxon>
        <taxon>Ascomycota</taxon>
        <taxon>Pezizomycotina</taxon>
        <taxon>Sordariomycetes</taxon>
        <taxon>Hypocreomycetidae</taxon>
        <taxon>Hypocreales</taxon>
        <taxon>Nectriaceae</taxon>
        <taxon>Fusarium</taxon>
        <taxon>Fusarium heterosporum species complex</taxon>
    </lineage>
</organism>
<dbReference type="EMBL" id="JAAGWQ010000277">
    <property type="protein sequence ID" value="KAF5657583.1"/>
    <property type="molecule type" value="Genomic_DNA"/>
</dbReference>
<name>A0A8H5STZ0_FUSHE</name>
<sequence>MSGRTIRRSLRLRHLNKRIAKLVDFIDRDLAVRRKDFAEGKYYEKPLPECWDFVFFSDEAHFGYDDEGKVYIYRKHGTRSDPDNLQERKAPDEEDQKELHAWAAIGIGYKSPLVFYEIPSNKNGKMTQKCYEEEILEKYVKSLIEEGRTFILEEDNDSGHGPKGNNRISRWKEAHGLLHYFNCAQSPDLSPIEDTWGFLKAKMG</sequence>
<reference evidence="2 3" key="1">
    <citation type="submission" date="2020-05" db="EMBL/GenBank/DDBJ databases">
        <title>Identification and distribution of gene clusters putatively required for synthesis of sphingolipid metabolism inhibitors in phylogenetically diverse species of the filamentous fungus Fusarium.</title>
        <authorList>
            <person name="Kim H.-S."/>
            <person name="Busman M."/>
            <person name="Brown D.W."/>
            <person name="Divon H."/>
            <person name="Uhlig S."/>
            <person name="Proctor R.H."/>
        </authorList>
    </citation>
    <scope>NUCLEOTIDE SEQUENCE [LARGE SCALE GENOMIC DNA]</scope>
    <source>
        <strain evidence="2 3">NRRL 20693</strain>
    </source>
</reference>
<keyword evidence="3" id="KW-1185">Reference proteome</keyword>
<evidence type="ECO:0000259" key="1">
    <source>
        <dbReference type="Pfam" id="PF13358"/>
    </source>
</evidence>
<dbReference type="Proteomes" id="UP000567885">
    <property type="component" value="Unassembled WGS sequence"/>
</dbReference>
<dbReference type="AlphaFoldDB" id="A0A8H5STZ0"/>
<dbReference type="Pfam" id="PF13358">
    <property type="entry name" value="DDE_3"/>
    <property type="match status" value="1"/>
</dbReference>
<comment type="caution">
    <text evidence="2">The sequence shown here is derived from an EMBL/GenBank/DDBJ whole genome shotgun (WGS) entry which is preliminary data.</text>
</comment>
<evidence type="ECO:0000313" key="3">
    <source>
        <dbReference type="Proteomes" id="UP000567885"/>
    </source>
</evidence>
<dbReference type="OrthoDB" id="5103110at2759"/>
<accession>A0A8H5STZ0</accession>
<gene>
    <name evidence="2" type="ORF">FHETE_10342</name>
</gene>
<feature type="domain" description="Tc1-like transposase DDE" evidence="1">
    <location>
        <begin position="54"/>
        <end position="203"/>
    </location>
</feature>